<evidence type="ECO:0000256" key="1">
    <source>
        <dbReference type="SAM" id="MobiDB-lite"/>
    </source>
</evidence>
<sequence>MYTSKNFSIINIYIYFIDIFLFGNYLRYLTTDSNSDHRTAVNEFNSMLVAEERKSKKPQNGISFTPRQTPARDKDNISTIYNYGSDGPLNAGYIMTHDKDKLMEFLNEAQYNLTTHVMSNGIKVIIASDIGKPPIVTKTTATEVASKNSLHEKLRLRIGSRKAAYSRATTLAPSTLKDQMILVQPSKWISPTKFSLPYNLNQFVTKTCFTTYTYRTTYLQNGSPTVESREQVISNIATEKRNYLRMAPLISLGVILSQNKI</sequence>
<feature type="region of interest" description="Disordered" evidence="1">
    <location>
        <begin position="52"/>
        <end position="71"/>
    </location>
</feature>
<evidence type="ECO:0000256" key="2">
    <source>
        <dbReference type="SAM" id="Phobius"/>
    </source>
</evidence>
<accession>A0A811UUT6</accession>
<feature type="compositionally biased region" description="Polar residues" evidence="1">
    <location>
        <begin position="58"/>
        <end position="68"/>
    </location>
</feature>
<reference evidence="3" key="1">
    <citation type="submission" date="2020-11" db="EMBL/GenBank/DDBJ databases">
        <authorList>
            <person name="Whitehead M."/>
        </authorList>
    </citation>
    <scope>NUCLEOTIDE SEQUENCE</scope>
    <source>
        <strain evidence="3">EGII</strain>
    </source>
</reference>
<dbReference type="EMBL" id="CAJHJT010000023">
    <property type="protein sequence ID" value="CAD7002068.1"/>
    <property type="molecule type" value="Genomic_DNA"/>
</dbReference>
<feature type="transmembrane region" description="Helical" evidence="2">
    <location>
        <begin position="12"/>
        <end position="29"/>
    </location>
</feature>
<organism evidence="3 4">
    <name type="scientific">Ceratitis capitata</name>
    <name type="common">Mediterranean fruit fly</name>
    <name type="synonym">Tephritis capitata</name>
    <dbReference type="NCBI Taxonomy" id="7213"/>
    <lineage>
        <taxon>Eukaryota</taxon>
        <taxon>Metazoa</taxon>
        <taxon>Ecdysozoa</taxon>
        <taxon>Arthropoda</taxon>
        <taxon>Hexapoda</taxon>
        <taxon>Insecta</taxon>
        <taxon>Pterygota</taxon>
        <taxon>Neoptera</taxon>
        <taxon>Endopterygota</taxon>
        <taxon>Diptera</taxon>
        <taxon>Brachycera</taxon>
        <taxon>Muscomorpha</taxon>
        <taxon>Tephritoidea</taxon>
        <taxon>Tephritidae</taxon>
        <taxon>Ceratitis</taxon>
        <taxon>Ceratitis</taxon>
    </lineage>
</organism>
<dbReference type="OrthoDB" id="10040649at2759"/>
<keyword evidence="2" id="KW-0472">Membrane</keyword>
<dbReference type="Proteomes" id="UP000606786">
    <property type="component" value="Unassembled WGS sequence"/>
</dbReference>
<keyword evidence="2" id="KW-0812">Transmembrane</keyword>
<gene>
    <name evidence="3" type="ORF">CCAP1982_LOCUS10556</name>
</gene>
<comment type="caution">
    <text evidence="3">The sequence shown here is derived from an EMBL/GenBank/DDBJ whole genome shotgun (WGS) entry which is preliminary data.</text>
</comment>
<name>A0A811UUT6_CERCA</name>
<proteinExistence type="predicted"/>
<keyword evidence="4" id="KW-1185">Reference proteome</keyword>
<evidence type="ECO:0000313" key="4">
    <source>
        <dbReference type="Proteomes" id="UP000606786"/>
    </source>
</evidence>
<evidence type="ECO:0000313" key="3">
    <source>
        <dbReference type="EMBL" id="CAD7002068.1"/>
    </source>
</evidence>
<protein>
    <submittedName>
        <fullName evidence="3">(Mediterranean fruit fly) hypothetical protein</fullName>
    </submittedName>
</protein>
<keyword evidence="2" id="KW-1133">Transmembrane helix</keyword>
<dbReference type="AlphaFoldDB" id="A0A811UUT6"/>